<dbReference type="AlphaFoldDB" id="A0A2S4M8T8"/>
<gene>
    <name evidence="1" type="ORF">B0G62_107180</name>
</gene>
<proteinExistence type="predicted"/>
<evidence type="ECO:0000313" key="2">
    <source>
        <dbReference type="Proteomes" id="UP000237381"/>
    </source>
</evidence>
<dbReference type="EMBL" id="PQGA01000007">
    <property type="protein sequence ID" value="POR51152.1"/>
    <property type="molecule type" value="Genomic_DNA"/>
</dbReference>
<sequence>METRLPLNSTYLTNDDRLAIANIVLEAKKWPDVDIQAVVIAGAYVGERNVEKLKSERGAIVSAYLVQLGIKPQHVLIEPKTLTDQMVKNEDGSLNLHQIYVELVPLCKGGCERLCNDPRVTPNSRAIQ</sequence>
<evidence type="ECO:0008006" key="3">
    <source>
        <dbReference type="Google" id="ProtNLM"/>
    </source>
</evidence>
<accession>A0A2S4M8T8</accession>
<evidence type="ECO:0000313" key="1">
    <source>
        <dbReference type="EMBL" id="POR51152.1"/>
    </source>
</evidence>
<dbReference type="Proteomes" id="UP000237381">
    <property type="component" value="Unassembled WGS sequence"/>
</dbReference>
<name>A0A2S4M8T8_9BURK</name>
<reference evidence="1 2" key="1">
    <citation type="submission" date="2018-01" db="EMBL/GenBank/DDBJ databases">
        <title>Genomic Encyclopedia of Type Strains, Phase III (KMG-III): the genomes of soil and plant-associated and newly described type strains.</title>
        <authorList>
            <person name="Whitman W."/>
        </authorList>
    </citation>
    <scope>NUCLEOTIDE SEQUENCE [LARGE SCALE GENOMIC DNA]</scope>
    <source>
        <strain evidence="1 2">JCM 18070</strain>
    </source>
</reference>
<keyword evidence="2" id="KW-1185">Reference proteome</keyword>
<protein>
    <recommendedName>
        <fullName evidence="3">OmpA family protein</fullName>
    </recommendedName>
</protein>
<dbReference type="OrthoDB" id="9020570at2"/>
<comment type="caution">
    <text evidence="1">The sequence shown here is derived from an EMBL/GenBank/DDBJ whole genome shotgun (WGS) entry which is preliminary data.</text>
</comment>
<organism evidence="1 2">
    <name type="scientific">Paraburkholderia eburnea</name>
    <dbReference type="NCBI Taxonomy" id="1189126"/>
    <lineage>
        <taxon>Bacteria</taxon>
        <taxon>Pseudomonadati</taxon>
        <taxon>Pseudomonadota</taxon>
        <taxon>Betaproteobacteria</taxon>
        <taxon>Burkholderiales</taxon>
        <taxon>Burkholderiaceae</taxon>
        <taxon>Paraburkholderia</taxon>
    </lineage>
</organism>